<dbReference type="AlphaFoldDB" id="A0AAE2CK71"/>
<comment type="subcellular location">
    <subcellularLocation>
        <location evidence="1">Membrane</location>
        <topology evidence="1">Multi-pass membrane protein</topology>
    </subcellularLocation>
</comment>
<dbReference type="InterPro" id="IPR027417">
    <property type="entry name" value="P-loop_NTPase"/>
</dbReference>
<reference evidence="6" key="1">
    <citation type="submission" date="2020-06" db="EMBL/GenBank/DDBJ databases">
        <authorList>
            <person name="Li T."/>
            <person name="Hu X."/>
            <person name="Zhang T."/>
            <person name="Song X."/>
            <person name="Zhang H."/>
            <person name="Dai N."/>
            <person name="Sheng W."/>
            <person name="Hou X."/>
            <person name="Wei L."/>
        </authorList>
    </citation>
    <scope>NUCLEOTIDE SEQUENCE</scope>
    <source>
        <strain evidence="6">3651</strain>
        <tissue evidence="6">Leaf</tissue>
    </source>
</reference>
<evidence type="ECO:0000256" key="2">
    <source>
        <dbReference type="ARBA" id="ARBA00022448"/>
    </source>
</evidence>
<evidence type="ECO:0000256" key="5">
    <source>
        <dbReference type="ARBA" id="ARBA00023136"/>
    </source>
</evidence>
<dbReference type="Gene3D" id="3.40.50.300">
    <property type="entry name" value="P-loop containing nucleotide triphosphate hydrolases"/>
    <property type="match status" value="1"/>
</dbReference>
<dbReference type="PANTHER" id="PTHR48041">
    <property type="entry name" value="ABC TRANSPORTER G FAMILY MEMBER 28"/>
    <property type="match status" value="1"/>
</dbReference>
<dbReference type="GO" id="GO:0042626">
    <property type="term" value="F:ATPase-coupled transmembrane transporter activity"/>
    <property type="evidence" value="ECO:0007669"/>
    <property type="project" value="TreeGrafter"/>
</dbReference>
<evidence type="ECO:0000313" key="6">
    <source>
        <dbReference type="EMBL" id="KAK4425196.1"/>
    </source>
</evidence>
<keyword evidence="2" id="KW-0813">Transport</keyword>
<proteinExistence type="predicted"/>
<evidence type="ECO:0000256" key="1">
    <source>
        <dbReference type="ARBA" id="ARBA00004141"/>
    </source>
</evidence>
<keyword evidence="5" id="KW-0472">Membrane</keyword>
<gene>
    <name evidence="6" type="ORF">Salat_1713500</name>
</gene>
<dbReference type="EMBL" id="JACGWO010000006">
    <property type="protein sequence ID" value="KAK4425196.1"/>
    <property type="molecule type" value="Genomic_DNA"/>
</dbReference>
<sequence>MSRVVPEEISLPNEVTKMDVSRAAACASPTLGQLLKYGGDVRKEVTGDETPVLQVIDVSSTIEPPAASFPSFFQPPHLQLSGETLSSGTRTILGDISGKACDGEIVAVMGASGSRKSTLINALAHRMALHPNCPSFSQTLGTLSLTVRIGLSSPWI</sequence>
<evidence type="ECO:0000256" key="3">
    <source>
        <dbReference type="ARBA" id="ARBA00022692"/>
    </source>
</evidence>
<keyword evidence="4" id="KW-1133">Transmembrane helix</keyword>
<accession>A0AAE2CK71</accession>
<reference evidence="6" key="2">
    <citation type="journal article" date="2024" name="Plant">
        <title>Genomic evolution and insights into agronomic trait innovations of Sesamum species.</title>
        <authorList>
            <person name="Miao H."/>
            <person name="Wang L."/>
            <person name="Qu L."/>
            <person name="Liu H."/>
            <person name="Sun Y."/>
            <person name="Le M."/>
            <person name="Wang Q."/>
            <person name="Wei S."/>
            <person name="Zheng Y."/>
            <person name="Lin W."/>
            <person name="Duan Y."/>
            <person name="Cao H."/>
            <person name="Xiong S."/>
            <person name="Wang X."/>
            <person name="Wei L."/>
            <person name="Li C."/>
            <person name="Ma Q."/>
            <person name="Ju M."/>
            <person name="Zhao R."/>
            <person name="Li G."/>
            <person name="Mu C."/>
            <person name="Tian Q."/>
            <person name="Mei H."/>
            <person name="Zhang T."/>
            <person name="Gao T."/>
            <person name="Zhang H."/>
        </authorList>
    </citation>
    <scope>NUCLEOTIDE SEQUENCE</scope>
    <source>
        <strain evidence="6">3651</strain>
    </source>
</reference>
<dbReference type="GO" id="GO:0016020">
    <property type="term" value="C:membrane"/>
    <property type="evidence" value="ECO:0007669"/>
    <property type="project" value="UniProtKB-SubCell"/>
</dbReference>
<keyword evidence="3" id="KW-0812">Transmembrane</keyword>
<evidence type="ECO:0000313" key="7">
    <source>
        <dbReference type="Proteomes" id="UP001293254"/>
    </source>
</evidence>
<keyword evidence="7" id="KW-1185">Reference proteome</keyword>
<evidence type="ECO:0000256" key="4">
    <source>
        <dbReference type="ARBA" id="ARBA00022989"/>
    </source>
</evidence>
<dbReference type="InterPro" id="IPR050352">
    <property type="entry name" value="ABCG_transporters"/>
</dbReference>
<dbReference type="PANTHER" id="PTHR48041:SF11">
    <property type="entry name" value="ABC TRANSPORTER G FAMILY MEMBER 16"/>
    <property type="match status" value="1"/>
</dbReference>
<comment type="caution">
    <text evidence="6">The sequence shown here is derived from an EMBL/GenBank/DDBJ whole genome shotgun (WGS) entry which is preliminary data.</text>
</comment>
<organism evidence="6 7">
    <name type="scientific">Sesamum alatum</name>
    <dbReference type="NCBI Taxonomy" id="300844"/>
    <lineage>
        <taxon>Eukaryota</taxon>
        <taxon>Viridiplantae</taxon>
        <taxon>Streptophyta</taxon>
        <taxon>Embryophyta</taxon>
        <taxon>Tracheophyta</taxon>
        <taxon>Spermatophyta</taxon>
        <taxon>Magnoliopsida</taxon>
        <taxon>eudicotyledons</taxon>
        <taxon>Gunneridae</taxon>
        <taxon>Pentapetalae</taxon>
        <taxon>asterids</taxon>
        <taxon>lamiids</taxon>
        <taxon>Lamiales</taxon>
        <taxon>Pedaliaceae</taxon>
        <taxon>Sesamum</taxon>
    </lineage>
</organism>
<protein>
    <submittedName>
        <fullName evidence="6">ABC transporter G family member 1</fullName>
    </submittedName>
</protein>
<dbReference type="SUPFAM" id="SSF52540">
    <property type="entry name" value="P-loop containing nucleoside triphosphate hydrolases"/>
    <property type="match status" value="1"/>
</dbReference>
<name>A0AAE2CK71_9LAMI</name>
<dbReference type="Proteomes" id="UP001293254">
    <property type="component" value="Unassembled WGS sequence"/>
</dbReference>